<accession>A0A0S4KV47</accession>
<dbReference type="KEGG" id="nio:NITINOP_2253"/>
<feature type="domain" description="NAD(P)-binding" evidence="1">
    <location>
        <begin position="20"/>
        <end position="239"/>
    </location>
</feature>
<organism evidence="2 3">
    <name type="scientific">Candidatus Nitrospira inopinata</name>
    <dbReference type="NCBI Taxonomy" id="1715989"/>
    <lineage>
        <taxon>Bacteria</taxon>
        <taxon>Pseudomonadati</taxon>
        <taxon>Nitrospirota</taxon>
        <taxon>Nitrospiria</taxon>
        <taxon>Nitrospirales</taxon>
        <taxon>Nitrospiraceae</taxon>
        <taxon>Nitrospira</taxon>
    </lineage>
</organism>
<protein>
    <submittedName>
        <fullName evidence="2">CDP-glucose 4,6-dehydratase</fullName>
        <ecNumber evidence="2">4.2.1.45</ecNumber>
    </submittedName>
</protein>
<keyword evidence="2" id="KW-0456">Lyase</keyword>
<dbReference type="OrthoDB" id="9779041at2"/>
<dbReference type="InterPro" id="IPR016040">
    <property type="entry name" value="NAD(P)-bd_dom"/>
</dbReference>
<dbReference type="SUPFAM" id="SSF51735">
    <property type="entry name" value="NAD(P)-binding Rossmann-fold domains"/>
    <property type="match status" value="1"/>
</dbReference>
<dbReference type="EMBL" id="LN885086">
    <property type="protein sequence ID" value="CUQ67225.1"/>
    <property type="molecule type" value="Genomic_DNA"/>
</dbReference>
<dbReference type="Gene3D" id="3.90.25.10">
    <property type="entry name" value="UDP-galactose 4-epimerase, domain 1"/>
    <property type="match status" value="1"/>
</dbReference>
<dbReference type="PANTHER" id="PTHR43000">
    <property type="entry name" value="DTDP-D-GLUCOSE 4,6-DEHYDRATASE-RELATED"/>
    <property type="match status" value="1"/>
</dbReference>
<proteinExistence type="predicted"/>
<dbReference type="RefSeq" id="WP_062485398.1">
    <property type="nucleotide sequence ID" value="NZ_LN885086.1"/>
</dbReference>
<dbReference type="InterPro" id="IPR013445">
    <property type="entry name" value="CDP_4_6_deHydtase"/>
</dbReference>
<dbReference type="NCBIfam" id="TIGR02622">
    <property type="entry name" value="CDP_4_6_dhtase"/>
    <property type="match status" value="1"/>
</dbReference>
<dbReference type="Gene3D" id="3.40.50.720">
    <property type="entry name" value="NAD(P)-binding Rossmann-like Domain"/>
    <property type="match status" value="1"/>
</dbReference>
<keyword evidence="3" id="KW-1185">Reference proteome</keyword>
<dbReference type="EC" id="4.2.1.45" evidence="2"/>
<evidence type="ECO:0000259" key="1">
    <source>
        <dbReference type="Pfam" id="PF16363"/>
    </source>
</evidence>
<dbReference type="InterPro" id="IPR020904">
    <property type="entry name" value="Sc_DH/Rdtase_CS"/>
</dbReference>
<dbReference type="AlphaFoldDB" id="A0A0S4KV47"/>
<evidence type="ECO:0000313" key="3">
    <source>
        <dbReference type="Proteomes" id="UP000066284"/>
    </source>
</evidence>
<dbReference type="Proteomes" id="UP000066284">
    <property type="component" value="Chromosome 1"/>
</dbReference>
<evidence type="ECO:0000313" key="2">
    <source>
        <dbReference type="EMBL" id="CUQ67225.1"/>
    </source>
</evidence>
<reference evidence="3" key="1">
    <citation type="submission" date="2015-09" db="EMBL/GenBank/DDBJ databases">
        <authorList>
            <person name="Daims H."/>
        </authorList>
    </citation>
    <scope>NUCLEOTIDE SEQUENCE [LARGE SCALE GENOMIC DNA]</scope>
</reference>
<sequence length="359" mass="39631">MESVGVKLPSAEFWRGKRVLVTGHTGFKGSWLAQWLSRLGASVAGVALPPATEPNLFTLARIDKLLDGYFCDIRSFDSLIGIIKAVQPEIVFHLAAQPLVRVGYRMPVETIETNVMGTTYLLEALRTVKSLLVAVLATTDKVYRNREHLRSFREDDPLGGDDPYSASKAAMEMIVDSYRRSFFDERGVAVATVRAGNVIGGGDWSADRLIPDAIRAWSKGEVLRVRRPDAVRPWQHVLEPLCGYLRLAELLWDTPCLAGPYNFGPDSRATVAVRGVVELARAAYGGGDVAYGDGHEGLHEAGAIALESTKAKSILGVVPRWVIKTAIERTMRWYQRQAAGEDARRLCEEDFVSYEEQPA</sequence>
<dbReference type="InterPro" id="IPR036291">
    <property type="entry name" value="NAD(P)-bd_dom_sf"/>
</dbReference>
<gene>
    <name evidence="2" type="primary">rfbG</name>
    <name evidence="2" type="ORF">NITINOP_2253</name>
</gene>
<dbReference type="GO" id="GO:0047733">
    <property type="term" value="F:CDP-glucose 4,6-dehydratase activity"/>
    <property type="evidence" value="ECO:0007669"/>
    <property type="project" value="UniProtKB-EC"/>
</dbReference>
<dbReference type="Pfam" id="PF16363">
    <property type="entry name" value="GDP_Man_Dehyd"/>
    <property type="match status" value="1"/>
</dbReference>
<dbReference type="PROSITE" id="PS00061">
    <property type="entry name" value="ADH_SHORT"/>
    <property type="match status" value="1"/>
</dbReference>
<dbReference type="STRING" id="1715989.NITINOP_2253"/>
<name>A0A0S4KV47_9BACT</name>